<keyword evidence="2" id="KW-1185">Reference proteome</keyword>
<gene>
    <name evidence="1" type="ORF">EYF80_013099</name>
</gene>
<comment type="caution">
    <text evidence="1">The sequence shown here is derived from an EMBL/GenBank/DDBJ whole genome shotgun (WGS) entry which is preliminary data.</text>
</comment>
<dbReference type="EMBL" id="SRLO01000091">
    <property type="protein sequence ID" value="TNN76647.1"/>
    <property type="molecule type" value="Genomic_DNA"/>
</dbReference>
<dbReference type="AlphaFoldDB" id="A0A4Z2IFN8"/>
<protein>
    <submittedName>
        <fullName evidence="1">Uncharacterized protein</fullName>
    </submittedName>
</protein>
<dbReference type="Proteomes" id="UP000314294">
    <property type="component" value="Unassembled WGS sequence"/>
</dbReference>
<accession>A0A4Z2IFN8</accession>
<organism evidence="1 2">
    <name type="scientific">Liparis tanakae</name>
    <name type="common">Tanaka's snailfish</name>
    <dbReference type="NCBI Taxonomy" id="230148"/>
    <lineage>
        <taxon>Eukaryota</taxon>
        <taxon>Metazoa</taxon>
        <taxon>Chordata</taxon>
        <taxon>Craniata</taxon>
        <taxon>Vertebrata</taxon>
        <taxon>Euteleostomi</taxon>
        <taxon>Actinopterygii</taxon>
        <taxon>Neopterygii</taxon>
        <taxon>Teleostei</taxon>
        <taxon>Neoteleostei</taxon>
        <taxon>Acanthomorphata</taxon>
        <taxon>Eupercaria</taxon>
        <taxon>Perciformes</taxon>
        <taxon>Cottioidei</taxon>
        <taxon>Cottales</taxon>
        <taxon>Liparidae</taxon>
        <taxon>Liparis</taxon>
    </lineage>
</organism>
<evidence type="ECO:0000313" key="1">
    <source>
        <dbReference type="EMBL" id="TNN76647.1"/>
    </source>
</evidence>
<sequence>MGGSTAIQQDGFLAIILSIQMKRGLKLDEADSHDLTELDQRAFMYSAPTAHGGNDVKLKELVLLCGDLGHCIRVCSSARPSTQPRHLFDQQTTVLQGHISPERVLEGKDGPPASTRALWEAAVRIHKGQREDWQRMDTRISAKPADNGTEKVKSLNGTRSPAKSIFKEFGTAVDLLGAALKDRDGDKTVREEPEGRMMTDSMCGDLDIIVFVLFGSLPVVVVV</sequence>
<name>A0A4Z2IFN8_9TELE</name>
<proteinExistence type="predicted"/>
<evidence type="ECO:0000313" key="2">
    <source>
        <dbReference type="Proteomes" id="UP000314294"/>
    </source>
</evidence>
<reference evidence="1 2" key="1">
    <citation type="submission" date="2019-03" db="EMBL/GenBank/DDBJ databases">
        <title>First draft genome of Liparis tanakae, snailfish: a comprehensive survey of snailfish specific genes.</title>
        <authorList>
            <person name="Kim W."/>
            <person name="Song I."/>
            <person name="Jeong J.-H."/>
            <person name="Kim D."/>
            <person name="Kim S."/>
            <person name="Ryu S."/>
            <person name="Song J.Y."/>
            <person name="Lee S.K."/>
        </authorList>
    </citation>
    <scope>NUCLEOTIDE SEQUENCE [LARGE SCALE GENOMIC DNA]</scope>
    <source>
        <tissue evidence="1">Muscle</tissue>
    </source>
</reference>